<dbReference type="EMBL" id="MN043729">
    <property type="protein sequence ID" value="QDP42966.1"/>
    <property type="molecule type" value="Genomic_DNA"/>
</dbReference>
<evidence type="ECO:0000313" key="3">
    <source>
        <dbReference type="Proteomes" id="UP000317800"/>
    </source>
</evidence>
<keyword evidence="1" id="KW-1133">Transmembrane helix</keyword>
<keyword evidence="1" id="KW-0812">Transmembrane</keyword>
<reference evidence="2 3" key="1">
    <citation type="submission" date="2019-06" db="EMBL/GenBank/DDBJ databases">
        <authorList>
            <person name="Hertel R."/>
        </authorList>
    </citation>
    <scope>NUCLEOTIDE SEQUENCE [LARGE SCALE GENOMIC DNA]</scope>
</reference>
<evidence type="ECO:0000313" key="2">
    <source>
        <dbReference type="EMBL" id="QDP42966.1"/>
    </source>
</evidence>
<proteinExistence type="predicted"/>
<organism evidence="2 3">
    <name type="scientific">Bacillus phage vB_BmeM-Goe8</name>
    <dbReference type="NCBI Taxonomy" id="2593638"/>
    <lineage>
        <taxon>Viruses</taxon>
        <taxon>Duplodnaviria</taxon>
        <taxon>Heunggongvirae</taxon>
        <taxon>Uroviricota</taxon>
        <taxon>Caudoviricetes</taxon>
        <taxon>Herelleviridae</taxon>
        <taxon>Bastillevirinae</taxon>
        <taxon>Goettingenvirus</taxon>
        <taxon>Goettingenvirus goe8</taxon>
    </lineage>
</organism>
<keyword evidence="3" id="KW-1185">Reference proteome</keyword>
<gene>
    <name evidence="2" type="ORF">Goe8_c01930</name>
</gene>
<feature type="transmembrane region" description="Helical" evidence="1">
    <location>
        <begin position="6"/>
        <end position="30"/>
    </location>
</feature>
<keyword evidence="1" id="KW-0472">Membrane</keyword>
<accession>A0A516KN07</accession>
<protein>
    <submittedName>
        <fullName evidence="2">Putative membrane bound protein</fullName>
    </submittedName>
</protein>
<name>A0A516KN07_9CAUD</name>
<evidence type="ECO:0000256" key="1">
    <source>
        <dbReference type="SAM" id="Phobius"/>
    </source>
</evidence>
<sequence>MSMSASIIILNLTMLLLNTAVTTMHSAMVMKEMRKR</sequence>
<dbReference type="Proteomes" id="UP000317800">
    <property type="component" value="Segment"/>
</dbReference>